<organism evidence="3 4">
    <name type="scientific">Sphingomonas hylomeconis</name>
    <dbReference type="NCBI Taxonomy" id="1395958"/>
    <lineage>
        <taxon>Bacteria</taxon>
        <taxon>Pseudomonadati</taxon>
        <taxon>Pseudomonadota</taxon>
        <taxon>Alphaproteobacteria</taxon>
        <taxon>Sphingomonadales</taxon>
        <taxon>Sphingomonadaceae</taxon>
        <taxon>Sphingomonas</taxon>
    </lineage>
</organism>
<dbReference type="RefSeq" id="WP_261293946.1">
    <property type="nucleotide sequence ID" value="NZ_JANQBK010000004.1"/>
</dbReference>
<dbReference type="Pfam" id="PF13717">
    <property type="entry name" value="Zn_ribbon_4"/>
    <property type="match status" value="1"/>
</dbReference>
<accession>A0ABV7SQA3</accession>
<proteinExistence type="predicted"/>
<evidence type="ECO:0000313" key="4">
    <source>
        <dbReference type="Proteomes" id="UP001595713"/>
    </source>
</evidence>
<comment type="caution">
    <text evidence="3">The sequence shown here is derived from an EMBL/GenBank/DDBJ whole genome shotgun (WGS) entry which is preliminary data.</text>
</comment>
<feature type="transmembrane region" description="Helical" evidence="1">
    <location>
        <begin position="125"/>
        <end position="145"/>
    </location>
</feature>
<keyword evidence="1" id="KW-1133">Transmembrane helix</keyword>
<dbReference type="Proteomes" id="UP001595713">
    <property type="component" value="Unassembled WGS sequence"/>
</dbReference>
<keyword evidence="1" id="KW-0472">Membrane</keyword>
<sequence>MILECTECRTRYVVPDTAIGPEGRTVRCAACRHSWFQPPAMLDLVARAEAPVTPGAPSEPAAPPVAPAPAPQIAVPAPAAPVVTTEPAISADTARDVVYPSIPPEYDAFAHEPPFRARRNPARRWTIIAVVAGLAMLIALGALIYTGGNGIATRLGIAIAPAETPLRLIDNPIERRDLANGSEMFAISGRIVNPTDTHQAVPDIRAELRDAQGRIVYGWTIRPEATALPPRGSVDFNSAKLDVPVNSQKLVLSFSGTPR</sequence>
<dbReference type="InterPro" id="IPR011723">
    <property type="entry name" value="Znf/thioredoxin_put"/>
</dbReference>
<gene>
    <name evidence="3" type="ORF">ACFONA_00535</name>
</gene>
<feature type="domain" description="Zinc finger/thioredoxin putative" evidence="2">
    <location>
        <begin position="1"/>
        <end position="36"/>
    </location>
</feature>
<dbReference type="EMBL" id="JBHRXP010000001">
    <property type="protein sequence ID" value="MFC3578638.1"/>
    <property type="molecule type" value="Genomic_DNA"/>
</dbReference>
<evidence type="ECO:0000259" key="2">
    <source>
        <dbReference type="Pfam" id="PF13717"/>
    </source>
</evidence>
<protein>
    <submittedName>
        <fullName evidence="3">Zinc-ribbon domain-containing protein</fullName>
    </submittedName>
</protein>
<keyword evidence="4" id="KW-1185">Reference proteome</keyword>
<evidence type="ECO:0000313" key="3">
    <source>
        <dbReference type="EMBL" id="MFC3578638.1"/>
    </source>
</evidence>
<keyword evidence="1" id="KW-0812">Transmembrane</keyword>
<dbReference type="NCBIfam" id="TIGR02098">
    <property type="entry name" value="MJ0042_CXXC"/>
    <property type="match status" value="1"/>
</dbReference>
<evidence type="ECO:0000256" key="1">
    <source>
        <dbReference type="SAM" id="Phobius"/>
    </source>
</evidence>
<name>A0ABV7SQA3_9SPHN</name>
<reference evidence="4" key="1">
    <citation type="journal article" date="2019" name="Int. J. Syst. Evol. Microbiol.">
        <title>The Global Catalogue of Microorganisms (GCM) 10K type strain sequencing project: providing services to taxonomists for standard genome sequencing and annotation.</title>
        <authorList>
            <consortium name="The Broad Institute Genomics Platform"/>
            <consortium name="The Broad Institute Genome Sequencing Center for Infectious Disease"/>
            <person name="Wu L."/>
            <person name="Ma J."/>
        </authorList>
    </citation>
    <scope>NUCLEOTIDE SEQUENCE [LARGE SCALE GENOMIC DNA]</scope>
    <source>
        <strain evidence="4">KCTC 42739</strain>
    </source>
</reference>